<dbReference type="Proteomes" id="UP000321058">
    <property type="component" value="Unassembled WGS sequence"/>
</dbReference>
<dbReference type="InterPro" id="IPR008162">
    <property type="entry name" value="Pyrophosphatase"/>
</dbReference>
<dbReference type="GO" id="GO:0006796">
    <property type="term" value="P:phosphate-containing compound metabolic process"/>
    <property type="evidence" value="ECO:0007669"/>
    <property type="project" value="InterPro"/>
</dbReference>
<dbReference type="RefSeq" id="WP_147156416.1">
    <property type="nucleotide sequence ID" value="NZ_BKAJ01000200.1"/>
</dbReference>
<evidence type="ECO:0000313" key="7">
    <source>
        <dbReference type="Proteomes" id="UP000321058"/>
    </source>
</evidence>
<dbReference type="GO" id="GO:0004427">
    <property type="term" value="F:inorganic diphosphate phosphatase activity"/>
    <property type="evidence" value="ECO:0007669"/>
    <property type="project" value="UniProtKB-EC"/>
</dbReference>
<accession>A0A512NQ74</accession>
<keyword evidence="3" id="KW-0479">Metal-binding</keyword>
<keyword evidence="5" id="KW-0460">Magnesium</keyword>
<evidence type="ECO:0000256" key="2">
    <source>
        <dbReference type="ARBA" id="ARBA00012146"/>
    </source>
</evidence>
<dbReference type="GO" id="GO:0000287">
    <property type="term" value="F:magnesium ion binding"/>
    <property type="evidence" value="ECO:0007669"/>
    <property type="project" value="InterPro"/>
</dbReference>
<dbReference type="PROSITE" id="PS00387">
    <property type="entry name" value="PPASE"/>
    <property type="match status" value="1"/>
</dbReference>
<comment type="cofactor">
    <cofactor evidence="1">
        <name>Mg(2+)</name>
        <dbReference type="ChEBI" id="CHEBI:18420"/>
    </cofactor>
</comment>
<name>A0A512NQ74_9HYPH</name>
<gene>
    <name evidence="6" type="ORF">RSO01_82570</name>
</gene>
<dbReference type="EMBL" id="BKAJ01000200">
    <property type="protein sequence ID" value="GEP61091.1"/>
    <property type="molecule type" value="Genomic_DNA"/>
</dbReference>
<dbReference type="Pfam" id="PF00719">
    <property type="entry name" value="Pyrophosphatase"/>
    <property type="match status" value="1"/>
</dbReference>
<keyword evidence="7" id="KW-1185">Reference proteome</keyword>
<dbReference type="Gene3D" id="3.90.80.10">
    <property type="entry name" value="Inorganic pyrophosphatase"/>
    <property type="match status" value="1"/>
</dbReference>
<sequence length="183" mass="20519">MARSVQTLDRLPTVDPDSGDLTVVIETPRGSRNKYKYDPERGVIRLGATLGEGLAFPHDFGFFPSTRGEDGDPLDVLLFLDSAVPPGCVATARLIGVLEVEQKEKRKPWKRNDRFFAVATPAHEHQRLKHLDDLRPHLLPEIEWFFTHYAGLNGKELRVVRRSGPARARKLLEAGVKAFKAGK</sequence>
<evidence type="ECO:0000256" key="4">
    <source>
        <dbReference type="ARBA" id="ARBA00022801"/>
    </source>
</evidence>
<comment type="caution">
    <text evidence="6">The sequence shown here is derived from an EMBL/GenBank/DDBJ whole genome shotgun (WGS) entry which is preliminary data.</text>
</comment>
<reference evidence="6 7" key="1">
    <citation type="submission" date="2019-07" db="EMBL/GenBank/DDBJ databases">
        <title>Whole genome shotgun sequence of Reyranella soli NBRC 108950.</title>
        <authorList>
            <person name="Hosoyama A."/>
            <person name="Uohara A."/>
            <person name="Ohji S."/>
            <person name="Ichikawa N."/>
        </authorList>
    </citation>
    <scope>NUCLEOTIDE SEQUENCE [LARGE SCALE GENOMIC DNA]</scope>
    <source>
        <strain evidence="6 7">NBRC 108950</strain>
    </source>
</reference>
<dbReference type="EC" id="3.6.1.1" evidence="2"/>
<dbReference type="AlphaFoldDB" id="A0A512NQ74"/>
<proteinExistence type="predicted"/>
<dbReference type="InterPro" id="IPR036649">
    <property type="entry name" value="Pyrophosphatase_sf"/>
</dbReference>
<evidence type="ECO:0000256" key="3">
    <source>
        <dbReference type="ARBA" id="ARBA00022723"/>
    </source>
</evidence>
<evidence type="ECO:0000256" key="5">
    <source>
        <dbReference type="ARBA" id="ARBA00022842"/>
    </source>
</evidence>
<organism evidence="6 7">
    <name type="scientific">Reyranella soli</name>
    <dbReference type="NCBI Taxonomy" id="1230389"/>
    <lineage>
        <taxon>Bacteria</taxon>
        <taxon>Pseudomonadati</taxon>
        <taxon>Pseudomonadota</taxon>
        <taxon>Alphaproteobacteria</taxon>
        <taxon>Hyphomicrobiales</taxon>
        <taxon>Reyranellaceae</taxon>
        <taxon>Reyranella</taxon>
    </lineage>
</organism>
<keyword evidence="4" id="KW-0378">Hydrolase</keyword>
<dbReference type="SUPFAM" id="SSF50324">
    <property type="entry name" value="Inorganic pyrophosphatase"/>
    <property type="match status" value="1"/>
</dbReference>
<evidence type="ECO:0000256" key="1">
    <source>
        <dbReference type="ARBA" id="ARBA00001946"/>
    </source>
</evidence>
<dbReference type="GO" id="GO:0005737">
    <property type="term" value="C:cytoplasm"/>
    <property type="evidence" value="ECO:0007669"/>
    <property type="project" value="InterPro"/>
</dbReference>
<dbReference type="OrthoDB" id="5187599at2"/>
<dbReference type="PANTHER" id="PTHR10286">
    <property type="entry name" value="INORGANIC PYROPHOSPHATASE"/>
    <property type="match status" value="1"/>
</dbReference>
<protein>
    <recommendedName>
        <fullName evidence="2">inorganic diphosphatase</fullName>
        <ecNumber evidence="2">3.6.1.1</ecNumber>
    </recommendedName>
</protein>
<evidence type="ECO:0000313" key="6">
    <source>
        <dbReference type="EMBL" id="GEP61091.1"/>
    </source>
</evidence>